<gene>
    <name evidence="3" type="ORF">BQ4739_LOCUS9264</name>
</gene>
<evidence type="ECO:0000256" key="2">
    <source>
        <dbReference type="SAM" id="MobiDB-lite"/>
    </source>
</evidence>
<feature type="region of interest" description="Disordered" evidence="2">
    <location>
        <begin position="1075"/>
        <end position="1115"/>
    </location>
</feature>
<dbReference type="Pfam" id="PF13432">
    <property type="entry name" value="TPR_16"/>
    <property type="match status" value="3"/>
</dbReference>
<name>A0A383VW09_TETOB</name>
<feature type="repeat" description="TPR" evidence="1">
    <location>
        <begin position="328"/>
        <end position="361"/>
    </location>
</feature>
<proteinExistence type="predicted"/>
<dbReference type="SMART" id="SM00028">
    <property type="entry name" value="TPR"/>
    <property type="match status" value="9"/>
</dbReference>
<feature type="region of interest" description="Disordered" evidence="2">
    <location>
        <begin position="652"/>
        <end position="671"/>
    </location>
</feature>
<dbReference type="PANTHER" id="PTHR44749">
    <property type="entry name" value="SUPPRESSOR OF RPS4-RLD 1"/>
    <property type="match status" value="1"/>
</dbReference>
<evidence type="ECO:0000313" key="4">
    <source>
        <dbReference type="Proteomes" id="UP000256970"/>
    </source>
</evidence>
<dbReference type="GO" id="GO:0045892">
    <property type="term" value="P:negative regulation of DNA-templated transcription"/>
    <property type="evidence" value="ECO:0007669"/>
    <property type="project" value="InterPro"/>
</dbReference>
<dbReference type="PANTHER" id="PTHR44749:SF1">
    <property type="entry name" value="TETRATRICOPEPTIDE-LIKE HELICAL DOMAIN-CONTAINING PROTEIN"/>
    <property type="match status" value="1"/>
</dbReference>
<feature type="compositionally biased region" description="Low complexity" evidence="2">
    <location>
        <begin position="873"/>
        <end position="913"/>
    </location>
</feature>
<dbReference type="InterPro" id="IPR019734">
    <property type="entry name" value="TPR_rpt"/>
</dbReference>
<keyword evidence="4" id="KW-1185">Reference proteome</keyword>
<dbReference type="Gene3D" id="1.25.40.10">
    <property type="entry name" value="Tetratricopeptide repeat domain"/>
    <property type="match status" value="4"/>
</dbReference>
<reference evidence="3 4" key="1">
    <citation type="submission" date="2016-10" db="EMBL/GenBank/DDBJ databases">
        <authorList>
            <person name="Cai Z."/>
        </authorList>
    </citation>
    <scope>NUCLEOTIDE SEQUENCE [LARGE SCALE GENOMIC DNA]</scope>
</reference>
<feature type="repeat" description="TPR" evidence="1">
    <location>
        <begin position="441"/>
        <end position="474"/>
    </location>
</feature>
<evidence type="ECO:0000256" key="1">
    <source>
        <dbReference type="PROSITE-ProRule" id="PRU00339"/>
    </source>
</evidence>
<dbReference type="EMBL" id="FNXT01000893">
    <property type="protein sequence ID" value="SZX68954.1"/>
    <property type="molecule type" value="Genomic_DNA"/>
</dbReference>
<dbReference type="InterPro" id="IPR011990">
    <property type="entry name" value="TPR-like_helical_dom_sf"/>
</dbReference>
<dbReference type="InterPro" id="IPR044650">
    <property type="entry name" value="SRFR1-like"/>
</dbReference>
<feature type="region of interest" description="Disordered" evidence="2">
    <location>
        <begin position="117"/>
        <end position="144"/>
    </location>
</feature>
<keyword evidence="1" id="KW-0802">TPR repeat</keyword>
<dbReference type="Proteomes" id="UP000256970">
    <property type="component" value="Unassembled WGS sequence"/>
</dbReference>
<evidence type="ECO:0000313" key="3">
    <source>
        <dbReference type="EMBL" id="SZX68954.1"/>
    </source>
</evidence>
<feature type="compositionally biased region" description="Gly residues" evidence="2">
    <location>
        <begin position="659"/>
        <end position="669"/>
    </location>
</feature>
<feature type="repeat" description="TPR" evidence="1">
    <location>
        <begin position="407"/>
        <end position="440"/>
    </location>
</feature>
<dbReference type="PROSITE" id="PS50005">
    <property type="entry name" value="TPR"/>
    <property type="match status" value="3"/>
</dbReference>
<protein>
    <submittedName>
        <fullName evidence="3">Uncharacterized protein</fullName>
    </submittedName>
</protein>
<dbReference type="AlphaFoldDB" id="A0A383VW09"/>
<accession>A0A383VW09</accession>
<dbReference type="SUPFAM" id="SSF48452">
    <property type="entry name" value="TPR-like"/>
    <property type="match status" value="2"/>
</dbReference>
<feature type="region of interest" description="Disordered" evidence="2">
    <location>
        <begin position="873"/>
        <end position="918"/>
    </location>
</feature>
<feature type="region of interest" description="Disordered" evidence="2">
    <location>
        <begin position="209"/>
        <end position="252"/>
    </location>
</feature>
<organism evidence="3 4">
    <name type="scientific">Tetradesmus obliquus</name>
    <name type="common">Green alga</name>
    <name type="synonym">Acutodesmus obliquus</name>
    <dbReference type="NCBI Taxonomy" id="3088"/>
    <lineage>
        <taxon>Eukaryota</taxon>
        <taxon>Viridiplantae</taxon>
        <taxon>Chlorophyta</taxon>
        <taxon>core chlorophytes</taxon>
        <taxon>Chlorophyceae</taxon>
        <taxon>CS clade</taxon>
        <taxon>Sphaeropleales</taxon>
        <taxon>Scenedesmaceae</taxon>
        <taxon>Tetradesmus</taxon>
    </lineage>
</organism>
<dbReference type="STRING" id="3088.A0A383VW09"/>
<feature type="compositionally biased region" description="Low complexity" evidence="2">
    <location>
        <begin position="1077"/>
        <end position="1110"/>
    </location>
</feature>
<sequence>MVASQDFSGAVKVLDEAIDETRQDYTAAQFRLVQLHLNRGICNQRLHLNRKALKDYDAVLALMPSNVNALLRKGQVLQSMGKQAEARVVWEAATSLADPASDLEVLLEIQAALAGNTSSSSTPAAAPSSPQPAPAATANGTTAAAAQELAPASAAAAIAEADGAAAAAEGASSSTAPAAAAAAPAAPSTSSSSQPKSKITKGFFSKASASDASSHPAAKSPAAAAANKAAPAAATAAPKAQPRGSSSARSSDSADAVVEIDCAAEQEQQQVQGVGGGAAAAGSFGAQVQQMATNSVALQIAINQINGGQVEQAEALLDSILASNPSDLSALVARGTARALARKLKEAVADFTKAIEIEPRYPDTYKRRGQARSALGDVQGALTDLEKAAQLLAELPGGAADAAGGPADCHAERGMLFHKQRDYRRAVKELAKATELDPSNAQAWNYLGLGRVSMGDIREGCKAYEKAIELAPQMKEAWLNLGQALKEEGRVKEAERALTKAMTSADGGACLAAYRLLATMRQGQGRQADAIKVLDKALGFKREDQRVELLYMRAICYHALGYARAALADYEACMNCKPRVDEGPAGEESRMFQFLSFYQREMALFTAHSLDRRAADFCLDSELTPLFKECWCKKGAPSPELFTSYKMQPALPAERSSGSGRGSSSGAEGGADAEQVAALTAAADVIGQLLQNHHQGFLPNVRQQRAAGYAAAELAQAVRALLAERAAGREGLWVNSEGASGQGGCSGRHLFGWRDAMDIVVKWRQLAEPADQVVWVDLLTPREFEAGFGSHTPMFSGQTKCVRYFMNFNRALELAKECLLEKGHAYDAQNREVGLGGEDKQEAVRKARSALELYRVIGQDSWVVVPLHSLHKAQQQQQQGSSAAAAASNGNTSSSRPGTSGSSRPGSSSGSSSRAAPKRISDAMVPPLCIEGTRLTLVKVPNQPDAVEFSIRTPVTPPRWREFDAELEAAWERLIDAMLRGDKPAAAAAILCYAYYWYNFMPLARGTAAVGYTTMLGLFWAAGMPISQPIPTDYQPIPTDYQVDWEAILAKHPQQFIDRLSRWFVPEDALPVPPLPSTSASSSSSSSSAGASPAASPRGGSSSSSSSSSSNKVVAAAKALPDVQQMPAVAEVLATLRQRLKALNGPDAKPV</sequence>